<protein>
    <submittedName>
        <fullName evidence="2">Uncharacterized protein</fullName>
    </submittedName>
</protein>
<feature type="compositionally biased region" description="Low complexity" evidence="1">
    <location>
        <begin position="32"/>
        <end position="54"/>
    </location>
</feature>
<dbReference type="AlphaFoldDB" id="A0AA35KC95"/>
<dbReference type="Proteomes" id="UP001178461">
    <property type="component" value="Chromosome 5"/>
</dbReference>
<reference evidence="2" key="1">
    <citation type="submission" date="2022-12" db="EMBL/GenBank/DDBJ databases">
        <authorList>
            <person name="Alioto T."/>
            <person name="Alioto T."/>
            <person name="Gomez Garrido J."/>
        </authorList>
    </citation>
    <scope>NUCLEOTIDE SEQUENCE</scope>
</reference>
<accession>A0AA35KC95</accession>
<keyword evidence="3" id="KW-1185">Reference proteome</keyword>
<feature type="non-terminal residue" evidence="2">
    <location>
        <position position="1"/>
    </location>
</feature>
<feature type="region of interest" description="Disordered" evidence="1">
    <location>
        <begin position="106"/>
        <end position="143"/>
    </location>
</feature>
<sequence>READEPRNDAPVPSKAGKDRREVASPKPPGSAAQAAEEAAAAAGKRAVVEGAPPQRRPRPERAPPRSGPSKSREALGAPHSRATGEAAAAWLSAPGAFYILQYDSTGEGERQRQRDPGWGFRSAAPGAGGRGMPISAPALDGG</sequence>
<evidence type="ECO:0000256" key="1">
    <source>
        <dbReference type="SAM" id="MobiDB-lite"/>
    </source>
</evidence>
<proteinExistence type="predicted"/>
<evidence type="ECO:0000313" key="3">
    <source>
        <dbReference type="Proteomes" id="UP001178461"/>
    </source>
</evidence>
<feature type="region of interest" description="Disordered" evidence="1">
    <location>
        <begin position="1"/>
        <end position="88"/>
    </location>
</feature>
<gene>
    <name evidence="2" type="ORF">PODLI_1B030299</name>
</gene>
<organism evidence="2 3">
    <name type="scientific">Podarcis lilfordi</name>
    <name type="common">Lilford's wall lizard</name>
    <dbReference type="NCBI Taxonomy" id="74358"/>
    <lineage>
        <taxon>Eukaryota</taxon>
        <taxon>Metazoa</taxon>
        <taxon>Chordata</taxon>
        <taxon>Craniata</taxon>
        <taxon>Vertebrata</taxon>
        <taxon>Euteleostomi</taxon>
        <taxon>Lepidosauria</taxon>
        <taxon>Squamata</taxon>
        <taxon>Bifurcata</taxon>
        <taxon>Unidentata</taxon>
        <taxon>Episquamata</taxon>
        <taxon>Laterata</taxon>
        <taxon>Lacertibaenia</taxon>
        <taxon>Lacertidae</taxon>
        <taxon>Podarcis</taxon>
    </lineage>
</organism>
<evidence type="ECO:0000313" key="2">
    <source>
        <dbReference type="EMBL" id="CAI5774829.1"/>
    </source>
</evidence>
<name>A0AA35KC95_9SAUR</name>
<dbReference type="EMBL" id="OX395130">
    <property type="protein sequence ID" value="CAI5774829.1"/>
    <property type="molecule type" value="Genomic_DNA"/>
</dbReference>